<dbReference type="Proteomes" id="UP000318571">
    <property type="component" value="Chromosome 5"/>
</dbReference>
<dbReference type="STRING" id="6832.A0A553PFH4"/>
<dbReference type="Gene3D" id="1.10.3560.10">
    <property type="entry name" value="yst0336 like domain"/>
    <property type="match status" value="1"/>
</dbReference>
<proteinExistence type="predicted"/>
<protein>
    <recommendedName>
        <fullName evidence="1">Polysaccharide biosynthesis domain-containing protein</fullName>
    </recommendedName>
</protein>
<name>A0A553PFH4_TIGCA</name>
<gene>
    <name evidence="2" type="ORF">TCAL_00038</name>
</gene>
<dbReference type="InterPro" id="IPR023139">
    <property type="entry name" value="PBDC1-like_dom_sf"/>
</dbReference>
<feature type="domain" description="Polysaccharide biosynthesis" evidence="1">
    <location>
        <begin position="33"/>
        <end position="178"/>
    </location>
</feature>
<dbReference type="PANTHER" id="PTHR13410">
    <property type="entry name" value="PROTEIN PBDC1"/>
    <property type="match status" value="1"/>
</dbReference>
<dbReference type="Pfam" id="PF04669">
    <property type="entry name" value="PBDC1"/>
    <property type="match status" value="1"/>
</dbReference>
<accession>A0A553PFH4</accession>
<sequence>MALNNQGVGAEGLLAAAGALSRPSEEFGNDSRVESLWAMKAMEHAEVYFNVRIDKTLATNIFLDLTRYFQFQILCSVDPKTIPRLSSCDDEIYEKFLKDFPNLNVAKLSESDLKSDEAKKKWRDFCEHFKAVDDYSFATLLRLDCAGDYTEDNSIIVTKIQFYAVELARNRGGFNSEIRSKFKPIPRKARPTKTVEGQPMPNMSEIEAELQEILAGKHPMLQ</sequence>
<dbReference type="PANTHER" id="PTHR13410:SF9">
    <property type="entry name" value="PROTEIN PBDC1"/>
    <property type="match status" value="1"/>
</dbReference>
<dbReference type="EMBL" id="VCGU01000004">
    <property type="protein sequence ID" value="TRY76413.1"/>
    <property type="molecule type" value="Genomic_DNA"/>
</dbReference>
<dbReference type="GO" id="GO:0005737">
    <property type="term" value="C:cytoplasm"/>
    <property type="evidence" value="ECO:0007669"/>
    <property type="project" value="TreeGrafter"/>
</dbReference>
<evidence type="ECO:0000259" key="1">
    <source>
        <dbReference type="Pfam" id="PF04669"/>
    </source>
</evidence>
<dbReference type="OMA" id="MELMHGA"/>
<reference evidence="2 3" key="1">
    <citation type="journal article" date="2018" name="Nat. Ecol. Evol.">
        <title>Genomic signatures of mitonuclear coevolution across populations of Tigriopus californicus.</title>
        <authorList>
            <person name="Barreto F.S."/>
            <person name="Watson E.T."/>
            <person name="Lima T.G."/>
            <person name="Willett C.S."/>
            <person name="Edmands S."/>
            <person name="Li W."/>
            <person name="Burton R.S."/>
        </authorList>
    </citation>
    <scope>NUCLEOTIDE SEQUENCE [LARGE SCALE GENOMIC DNA]</scope>
    <source>
        <strain evidence="2 3">San Diego</strain>
    </source>
</reference>
<organism evidence="2 3">
    <name type="scientific">Tigriopus californicus</name>
    <name type="common">Marine copepod</name>
    <dbReference type="NCBI Taxonomy" id="6832"/>
    <lineage>
        <taxon>Eukaryota</taxon>
        <taxon>Metazoa</taxon>
        <taxon>Ecdysozoa</taxon>
        <taxon>Arthropoda</taxon>
        <taxon>Crustacea</taxon>
        <taxon>Multicrustacea</taxon>
        <taxon>Hexanauplia</taxon>
        <taxon>Copepoda</taxon>
        <taxon>Harpacticoida</taxon>
        <taxon>Harpacticidae</taxon>
        <taxon>Tigriopus</taxon>
    </lineage>
</organism>
<evidence type="ECO:0000313" key="3">
    <source>
        <dbReference type="Proteomes" id="UP000318571"/>
    </source>
</evidence>
<dbReference type="InterPro" id="IPR021148">
    <property type="entry name" value="Polysacc_synth_dom"/>
</dbReference>
<evidence type="ECO:0000313" key="2">
    <source>
        <dbReference type="EMBL" id="TRY76413.1"/>
    </source>
</evidence>
<dbReference type="InterPro" id="IPR008476">
    <property type="entry name" value="PBDC1_metazoa/fungi"/>
</dbReference>
<comment type="caution">
    <text evidence="2">The sequence shown here is derived from an EMBL/GenBank/DDBJ whole genome shotgun (WGS) entry which is preliminary data.</text>
</comment>
<keyword evidence="3" id="KW-1185">Reference proteome</keyword>
<dbReference type="AlphaFoldDB" id="A0A553PFH4"/>